<dbReference type="Pfam" id="PF01152">
    <property type="entry name" value="Bac_globin"/>
    <property type="match status" value="1"/>
</dbReference>
<organism evidence="6 7">
    <name type="scientific">Sphingomonas abaci</name>
    <dbReference type="NCBI Taxonomy" id="237611"/>
    <lineage>
        <taxon>Bacteria</taxon>
        <taxon>Pseudomonadati</taxon>
        <taxon>Pseudomonadota</taxon>
        <taxon>Alphaproteobacteria</taxon>
        <taxon>Sphingomonadales</taxon>
        <taxon>Sphingomonadaceae</taxon>
        <taxon>Sphingomonas</taxon>
    </lineage>
</organism>
<keyword evidence="2" id="KW-0813">Transport</keyword>
<reference evidence="6 7" key="1">
    <citation type="submission" date="2020-08" db="EMBL/GenBank/DDBJ databases">
        <title>Genomic Encyclopedia of Type Strains, Phase IV (KMG-IV): sequencing the most valuable type-strain genomes for metagenomic binning, comparative biology and taxonomic classification.</title>
        <authorList>
            <person name="Goeker M."/>
        </authorList>
    </citation>
    <scope>NUCLEOTIDE SEQUENCE [LARGE SCALE GENOMIC DNA]</scope>
    <source>
        <strain evidence="6 7">DSM 15867</strain>
    </source>
</reference>
<dbReference type="CDD" id="cd14773">
    <property type="entry name" value="TrHb2_PhHbO-like_O"/>
    <property type="match status" value="1"/>
</dbReference>
<comment type="caution">
    <text evidence="6">The sequence shown here is derived from an EMBL/GenBank/DDBJ whole genome shotgun (WGS) entry which is preliminary data.</text>
</comment>
<dbReference type="GO" id="GO:0020037">
    <property type="term" value="F:heme binding"/>
    <property type="evidence" value="ECO:0007669"/>
    <property type="project" value="InterPro"/>
</dbReference>
<keyword evidence="5" id="KW-0408">Iron</keyword>
<keyword evidence="3" id="KW-0349">Heme</keyword>
<evidence type="ECO:0000313" key="6">
    <source>
        <dbReference type="EMBL" id="MBB4619615.1"/>
    </source>
</evidence>
<evidence type="ECO:0000256" key="2">
    <source>
        <dbReference type="ARBA" id="ARBA00022448"/>
    </source>
</evidence>
<protein>
    <submittedName>
        <fullName evidence="6">Hemoglobin</fullName>
    </submittedName>
</protein>
<name>A0A7W7AM99_9SPHN</name>
<dbReference type="InterPro" id="IPR001486">
    <property type="entry name" value="Hemoglobin_trunc"/>
</dbReference>
<evidence type="ECO:0000256" key="1">
    <source>
        <dbReference type="ARBA" id="ARBA00001971"/>
    </source>
</evidence>
<dbReference type="PROSITE" id="PS01213">
    <property type="entry name" value="GLOBIN_FAM_2"/>
    <property type="match status" value="1"/>
</dbReference>
<evidence type="ECO:0000256" key="5">
    <source>
        <dbReference type="ARBA" id="ARBA00023004"/>
    </source>
</evidence>
<dbReference type="AlphaFoldDB" id="A0A7W7AM99"/>
<gene>
    <name evidence="6" type="ORF">GGQ96_003774</name>
</gene>
<dbReference type="InterPro" id="IPR009050">
    <property type="entry name" value="Globin-like_sf"/>
</dbReference>
<dbReference type="InterPro" id="IPR012292">
    <property type="entry name" value="Globin/Proto"/>
</dbReference>
<dbReference type="Proteomes" id="UP000574769">
    <property type="component" value="Unassembled WGS sequence"/>
</dbReference>
<dbReference type="RefSeq" id="WP_184116867.1">
    <property type="nucleotide sequence ID" value="NZ_JACHNY010000012.1"/>
</dbReference>
<dbReference type="GO" id="GO:0019825">
    <property type="term" value="F:oxygen binding"/>
    <property type="evidence" value="ECO:0007669"/>
    <property type="project" value="InterPro"/>
</dbReference>
<keyword evidence="4" id="KW-0479">Metal-binding</keyword>
<evidence type="ECO:0000313" key="7">
    <source>
        <dbReference type="Proteomes" id="UP000574769"/>
    </source>
</evidence>
<sequence length="134" mass="15227">MTDEETGAAREPSLYDRIGGERGVRAIVERFYDLMEHEPLYADLRAMHDADLLPMRVSLTEFLSAWLGGPRTWFEARPGTCIMSMHRSMTISRETAAQWVHAMSRAMVECQVQPALGSHVQQAFLRMAGVMIQR</sequence>
<dbReference type="EMBL" id="JACHNY010000012">
    <property type="protein sequence ID" value="MBB4619615.1"/>
    <property type="molecule type" value="Genomic_DNA"/>
</dbReference>
<dbReference type="GO" id="GO:0015671">
    <property type="term" value="P:oxygen transport"/>
    <property type="evidence" value="ECO:0007669"/>
    <property type="project" value="InterPro"/>
</dbReference>
<comment type="cofactor">
    <cofactor evidence="1">
        <name>heme</name>
        <dbReference type="ChEBI" id="CHEBI:30413"/>
    </cofactor>
</comment>
<evidence type="ECO:0000256" key="3">
    <source>
        <dbReference type="ARBA" id="ARBA00022617"/>
    </source>
</evidence>
<dbReference type="Gene3D" id="1.10.490.10">
    <property type="entry name" value="Globins"/>
    <property type="match status" value="1"/>
</dbReference>
<proteinExistence type="predicted"/>
<dbReference type="InterPro" id="IPR019795">
    <property type="entry name" value="Globin_bac-like_CS"/>
</dbReference>
<keyword evidence="7" id="KW-1185">Reference proteome</keyword>
<evidence type="ECO:0000256" key="4">
    <source>
        <dbReference type="ARBA" id="ARBA00022723"/>
    </source>
</evidence>
<dbReference type="GO" id="GO:0046872">
    <property type="term" value="F:metal ion binding"/>
    <property type="evidence" value="ECO:0007669"/>
    <property type="project" value="UniProtKB-KW"/>
</dbReference>
<dbReference type="SUPFAM" id="SSF46458">
    <property type="entry name" value="Globin-like"/>
    <property type="match status" value="1"/>
</dbReference>
<accession>A0A7W7AM99</accession>